<keyword evidence="2" id="KW-1185">Reference proteome</keyword>
<reference evidence="1" key="1">
    <citation type="submission" date="2023-04" db="EMBL/GenBank/DDBJ databases">
        <title>Candida boidinii NBRC 1967.</title>
        <authorList>
            <person name="Ichikawa N."/>
            <person name="Sato H."/>
            <person name="Tonouchi N."/>
        </authorList>
    </citation>
    <scope>NUCLEOTIDE SEQUENCE</scope>
    <source>
        <strain evidence="1">NBRC 1967</strain>
    </source>
</reference>
<name>A0ACB5TPM2_CANBO</name>
<proteinExistence type="predicted"/>
<sequence>MSNSIFGNSDALGEEDPWSIPQSRLMSGSSILNDTSRQTRQNSWSDFNSSPVGDDLNSPFDDPLESSKNYSFGNKVLSPNTKTNSLSTLKQNSILGTTPIEDPLTGLRKNSTVSSNDITIADSSSNNAYGKNQTKGLAATATSGPDSEPENSAWTEELTHSFNPLSYHNSDDKIILTVKEIPEKEGLVFKHINYLISHNIKFPSEYIQQEGQKGNSIKIIRRYSDFAWLIEILWKKYPYRLIPELPPKKFSSTSSTSDTLFLQKRRRGLQRFLYEIMKHPILSKESLVIMFLTVPNEFANWKKYANIDSNDEFDGIRLPLPKRFKLNIEQVVKQLADPSIDDSADEQTGYQDDDDEENNYGKPLRTDSIVNHITQIWSENPLNHKQLDFVENLSSIDTSLTKFADTWNKLYILVERIERRNSALAMDKHRFSLFLGSFTEINGNVYGLDNLVTPLEGSSNPEEVDEAQNLSIINTMLRSVVKFFQTSKQLKDDEAQQIDSETLENFKKFHDYIVALHYSIERLNNFRATSEKEVHVLLNKITRSNEKLSQVRIKSDIKGSEIDKLVTVLETSNEELTSLLTKIILSKQCFVNEYKLFQKTKYIITEIFQDWIVHMVKYGDLQQDALSRCFNELQDMPLH</sequence>
<gene>
    <name evidence="1" type="ORF">Cboi01_000290900</name>
</gene>
<evidence type="ECO:0000313" key="2">
    <source>
        <dbReference type="Proteomes" id="UP001165101"/>
    </source>
</evidence>
<comment type="caution">
    <text evidence="1">The sequence shown here is derived from an EMBL/GenBank/DDBJ whole genome shotgun (WGS) entry which is preliminary data.</text>
</comment>
<organism evidence="1 2">
    <name type="scientific">Candida boidinii</name>
    <name type="common">Yeast</name>
    <dbReference type="NCBI Taxonomy" id="5477"/>
    <lineage>
        <taxon>Eukaryota</taxon>
        <taxon>Fungi</taxon>
        <taxon>Dikarya</taxon>
        <taxon>Ascomycota</taxon>
        <taxon>Saccharomycotina</taxon>
        <taxon>Pichiomycetes</taxon>
        <taxon>Pichiales</taxon>
        <taxon>Pichiaceae</taxon>
        <taxon>Ogataea</taxon>
        <taxon>Ogataea/Candida clade</taxon>
    </lineage>
</organism>
<dbReference type="Proteomes" id="UP001165101">
    <property type="component" value="Unassembled WGS sequence"/>
</dbReference>
<protein>
    <submittedName>
        <fullName evidence="1">Unnamed protein product</fullName>
    </submittedName>
</protein>
<dbReference type="EMBL" id="BSXV01001439">
    <property type="protein sequence ID" value="GME92843.1"/>
    <property type="molecule type" value="Genomic_DNA"/>
</dbReference>
<evidence type="ECO:0000313" key="1">
    <source>
        <dbReference type="EMBL" id="GME92843.1"/>
    </source>
</evidence>
<accession>A0ACB5TPM2</accession>